<dbReference type="EMBL" id="CP021983">
    <property type="protein sequence ID" value="ASC71496.1"/>
    <property type="molecule type" value="Genomic_DNA"/>
</dbReference>
<organism evidence="3 4">
    <name type="scientific">Halomicronema hongdechloris C2206</name>
    <dbReference type="NCBI Taxonomy" id="1641165"/>
    <lineage>
        <taxon>Bacteria</taxon>
        <taxon>Bacillati</taxon>
        <taxon>Cyanobacteriota</taxon>
        <taxon>Cyanophyceae</taxon>
        <taxon>Nodosilineales</taxon>
        <taxon>Nodosilineaceae</taxon>
        <taxon>Halomicronema</taxon>
    </lineage>
</organism>
<evidence type="ECO:0000313" key="3">
    <source>
        <dbReference type="EMBL" id="ASC71496.1"/>
    </source>
</evidence>
<accession>A0A1Z3HML0</accession>
<evidence type="ECO:0000256" key="2">
    <source>
        <dbReference type="SAM" id="SignalP"/>
    </source>
</evidence>
<dbReference type="InterPro" id="IPR036280">
    <property type="entry name" value="Multihaem_cyt_sf"/>
</dbReference>
<proteinExistence type="predicted"/>
<evidence type="ECO:0000256" key="1">
    <source>
        <dbReference type="ARBA" id="ARBA00022729"/>
    </source>
</evidence>
<sequence length="245" mass="26846">MKPWIAMVLALLLMLVYPAPAGGEGVTSEAVEEATQLWQESLHALNQVNCSSCHQPAATRPLQGHPDHESCRSCHKQAVETFLLGKHGVRLLEGQSPLTPAMARLPMKAAAHQRQMTCATCHDVHSVNTVAAAVDACLSCHNDAHSLNYENSKHAQLFAADRQLPRPSATAVSCATCHLPRHQVKAGEGTLTQVNHNNNTYTLLPRDRMVKEVCMGCHTAWNTATTAFLMTTWWRPILITLPVRP</sequence>
<keyword evidence="4" id="KW-1185">Reference proteome</keyword>
<dbReference type="RefSeq" id="WP_225889298.1">
    <property type="nucleotide sequence ID" value="NZ_CP021983.2"/>
</dbReference>
<dbReference type="Proteomes" id="UP000191901">
    <property type="component" value="Chromosome"/>
</dbReference>
<dbReference type="PANTHER" id="PTHR35038:SF6">
    <property type="entry name" value="SURFACE LOCALIZED DECAHEME CYTOCHROME C LIPOPROTEIN"/>
    <property type="match status" value="1"/>
</dbReference>
<dbReference type="InterPro" id="IPR051829">
    <property type="entry name" value="Multiheme_Cytochr_ET"/>
</dbReference>
<gene>
    <name evidence="3" type="ORF">XM38_024480</name>
</gene>
<dbReference type="KEGG" id="hhg:XM38_024480"/>
<evidence type="ECO:0000313" key="4">
    <source>
        <dbReference type="Proteomes" id="UP000191901"/>
    </source>
</evidence>
<protein>
    <submittedName>
        <fullName evidence="3">Uncharacterized protein</fullName>
    </submittedName>
</protein>
<dbReference type="SUPFAM" id="SSF48695">
    <property type="entry name" value="Multiheme cytochromes"/>
    <property type="match status" value="1"/>
</dbReference>
<dbReference type="PANTHER" id="PTHR35038">
    <property type="entry name" value="DISSIMILATORY SULFITE REDUCTASE SIRA"/>
    <property type="match status" value="1"/>
</dbReference>
<dbReference type="AlphaFoldDB" id="A0A1Z3HML0"/>
<name>A0A1Z3HML0_9CYAN</name>
<feature type="signal peptide" evidence="2">
    <location>
        <begin position="1"/>
        <end position="21"/>
    </location>
</feature>
<keyword evidence="1 2" id="KW-0732">Signal</keyword>
<dbReference type="Gene3D" id="3.90.10.10">
    <property type="entry name" value="Cytochrome C3"/>
    <property type="match status" value="1"/>
</dbReference>
<reference evidence="3 4" key="1">
    <citation type="journal article" date="2016" name="Biochim. Biophys. Acta">
        <title>Characterization of red-shifted phycobilisomes isolated from the chlorophyll f-containing cyanobacterium Halomicronema hongdechloris.</title>
        <authorList>
            <person name="Li Y."/>
            <person name="Lin Y."/>
            <person name="Garvey C.J."/>
            <person name="Birch D."/>
            <person name="Corkery R.W."/>
            <person name="Loughlin P.C."/>
            <person name="Scheer H."/>
            <person name="Willows R.D."/>
            <person name="Chen M."/>
        </authorList>
    </citation>
    <scope>NUCLEOTIDE SEQUENCE [LARGE SCALE GENOMIC DNA]</scope>
    <source>
        <strain evidence="3 4">C2206</strain>
    </source>
</reference>
<dbReference type="GO" id="GO:0016491">
    <property type="term" value="F:oxidoreductase activity"/>
    <property type="evidence" value="ECO:0007669"/>
    <property type="project" value="TreeGrafter"/>
</dbReference>
<feature type="chain" id="PRO_5012780318" evidence="2">
    <location>
        <begin position="22"/>
        <end position="245"/>
    </location>
</feature>